<dbReference type="EMBL" id="LR899723">
    <property type="protein sequence ID" value="CAD7242027.1"/>
    <property type="molecule type" value="Genomic_DNA"/>
</dbReference>
<accession>A0A7R8ZZE2</accession>
<gene>
    <name evidence="1" type="ORF">DSTB1V02_LOCUS2002</name>
</gene>
<name>A0A7R8ZZE2_9CRUS</name>
<reference evidence="1" key="1">
    <citation type="submission" date="2020-11" db="EMBL/GenBank/DDBJ databases">
        <authorList>
            <person name="Tran Van P."/>
        </authorList>
    </citation>
    <scope>NUCLEOTIDE SEQUENCE</scope>
</reference>
<dbReference type="AlphaFoldDB" id="A0A7R8ZZE2"/>
<evidence type="ECO:0000313" key="2">
    <source>
        <dbReference type="Proteomes" id="UP000677054"/>
    </source>
</evidence>
<dbReference type="Proteomes" id="UP000677054">
    <property type="component" value="Unassembled WGS sequence"/>
</dbReference>
<organism evidence="1">
    <name type="scientific">Darwinula stevensoni</name>
    <dbReference type="NCBI Taxonomy" id="69355"/>
    <lineage>
        <taxon>Eukaryota</taxon>
        <taxon>Metazoa</taxon>
        <taxon>Ecdysozoa</taxon>
        <taxon>Arthropoda</taxon>
        <taxon>Crustacea</taxon>
        <taxon>Oligostraca</taxon>
        <taxon>Ostracoda</taxon>
        <taxon>Podocopa</taxon>
        <taxon>Podocopida</taxon>
        <taxon>Darwinulocopina</taxon>
        <taxon>Darwinuloidea</taxon>
        <taxon>Darwinulidae</taxon>
        <taxon>Darwinula</taxon>
    </lineage>
</organism>
<evidence type="ECO:0000313" key="1">
    <source>
        <dbReference type="EMBL" id="CAD7242027.1"/>
    </source>
</evidence>
<keyword evidence="2" id="KW-1185">Reference proteome</keyword>
<dbReference type="EMBL" id="CAJPEV010000206">
    <property type="protein sequence ID" value="CAG0882366.1"/>
    <property type="molecule type" value="Genomic_DNA"/>
</dbReference>
<dbReference type="OrthoDB" id="18884at2759"/>
<proteinExistence type="predicted"/>
<protein>
    <submittedName>
        <fullName evidence="1">Uncharacterized protein</fullName>
    </submittedName>
</protein>
<sequence length="146" mass="16641">MVEFIDVGKPSRALDTLYEFIKGKRLRSSNYSEKCDRDFIDEDVLSFAVFFKEILQSSEVLLQALLSPIYYLDTTGADDRTFTVGYIHASDMEAIEITKCRNAMKESAGYFHATETATKHCVRESFHLKDMAKDPRSMMTGRGLSK</sequence>